<dbReference type="Proteomes" id="UP001652625">
    <property type="component" value="Chromosome 08"/>
</dbReference>
<name>A0ABM4CAB5_HYDVU</name>
<evidence type="ECO:0000313" key="1">
    <source>
        <dbReference type="Proteomes" id="UP001652625"/>
    </source>
</evidence>
<reference evidence="2" key="1">
    <citation type="submission" date="2025-08" db="UniProtKB">
        <authorList>
            <consortium name="RefSeq"/>
        </authorList>
    </citation>
    <scope>IDENTIFICATION</scope>
</reference>
<organism evidence="1 2">
    <name type="scientific">Hydra vulgaris</name>
    <name type="common">Hydra</name>
    <name type="synonym">Hydra attenuata</name>
    <dbReference type="NCBI Taxonomy" id="6087"/>
    <lineage>
        <taxon>Eukaryota</taxon>
        <taxon>Metazoa</taxon>
        <taxon>Cnidaria</taxon>
        <taxon>Hydrozoa</taxon>
        <taxon>Hydroidolina</taxon>
        <taxon>Anthoathecata</taxon>
        <taxon>Aplanulata</taxon>
        <taxon>Hydridae</taxon>
        <taxon>Hydra</taxon>
    </lineage>
</organism>
<protein>
    <submittedName>
        <fullName evidence="2">Uncharacterized protein LOC136083107</fullName>
    </submittedName>
</protein>
<proteinExistence type="predicted"/>
<dbReference type="RefSeq" id="XP_065658588.1">
    <property type="nucleotide sequence ID" value="XM_065802516.1"/>
</dbReference>
<sequence>MYNTFIDIFVFLYDKHFPKVVKTIKFKDISSPWLSKGLKKSSKRKQRLYIKYLKKKCDKTKSEYKTYASLFEKIKKTAKANYYNKLLEKCQTDSRKTWQLLNEIIGKPKINKPCFPKTIKINHKTIDDENVIANEFNNFFVNIESKLASQVPSANKSFDKYLDRNKNELNNEKLTMLEFNNAFKILKRNKATGIDDINSNIIINCQNELKVPLFKIFKHSLEEGIFPEKLKTAKVKPIFKSGDTSEIGNYRPISILSTFSKILERIMHNRVYTLFK</sequence>
<gene>
    <name evidence="2" type="primary">LOC136083107</name>
</gene>
<evidence type="ECO:0000313" key="2">
    <source>
        <dbReference type="RefSeq" id="XP_065658588.1"/>
    </source>
</evidence>
<dbReference type="InterPro" id="IPR043502">
    <property type="entry name" value="DNA/RNA_pol_sf"/>
</dbReference>
<dbReference type="SUPFAM" id="SSF56672">
    <property type="entry name" value="DNA/RNA polymerases"/>
    <property type="match status" value="1"/>
</dbReference>
<keyword evidence="1" id="KW-1185">Reference proteome</keyword>
<accession>A0ABM4CAB5</accession>
<dbReference type="PANTHER" id="PTHR47510">
    <property type="entry name" value="REVERSE TRANSCRIPTASE DOMAIN-CONTAINING PROTEIN"/>
    <property type="match status" value="1"/>
</dbReference>
<dbReference type="PANTHER" id="PTHR47510:SF3">
    <property type="entry name" value="ENDO_EXONUCLEASE_PHOSPHATASE DOMAIN-CONTAINING PROTEIN"/>
    <property type="match status" value="1"/>
</dbReference>
<dbReference type="GeneID" id="136083107"/>